<dbReference type="Proteomes" id="UP000594263">
    <property type="component" value="Unplaced"/>
</dbReference>
<feature type="chain" id="PRO_5029737435" evidence="1">
    <location>
        <begin position="19"/>
        <end position="124"/>
    </location>
</feature>
<keyword evidence="3" id="KW-1185">Reference proteome</keyword>
<sequence>MGLHYMMLLAKWNLVATASSHSSSMMSTLVGALVWPYLLKLSFSSTLVRRAYVDAAYSTRLFVFQMSRIAFGPGPGEDGRAGRRWRRAVRLLYDRFANAVRRAPGAVLLESDEVSLHALSMVAL</sequence>
<name>A0A7N0UHS8_KALFE</name>
<organism evidence="2 3">
    <name type="scientific">Kalanchoe fedtschenkoi</name>
    <name type="common">Lavender scallops</name>
    <name type="synonym">South American air plant</name>
    <dbReference type="NCBI Taxonomy" id="63787"/>
    <lineage>
        <taxon>Eukaryota</taxon>
        <taxon>Viridiplantae</taxon>
        <taxon>Streptophyta</taxon>
        <taxon>Embryophyta</taxon>
        <taxon>Tracheophyta</taxon>
        <taxon>Spermatophyta</taxon>
        <taxon>Magnoliopsida</taxon>
        <taxon>eudicotyledons</taxon>
        <taxon>Gunneridae</taxon>
        <taxon>Pentapetalae</taxon>
        <taxon>Saxifragales</taxon>
        <taxon>Crassulaceae</taxon>
        <taxon>Kalanchoe</taxon>
    </lineage>
</organism>
<reference evidence="2" key="1">
    <citation type="submission" date="2021-01" db="UniProtKB">
        <authorList>
            <consortium name="EnsemblPlants"/>
        </authorList>
    </citation>
    <scope>IDENTIFICATION</scope>
</reference>
<dbReference type="OMA" id="FLFQLGH"/>
<dbReference type="Gramene" id="Kaladp0068s0164.1.v1.1">
    <property type="protein sequence ID" value="Kaladp0068s0164.1.v1.1.CDS.1"/>
    <property type="gene ID" value="Kaladp0068s0164.v1.1"/>
</dbReference>
<accession>A0A7N0UHS8</accession>
<dbReference type="EnsemblPlants" id="Kaladp0068s0164.1.v1.1">
    <property type="protein sequence ID" value="Kaladp0068s0164.1.v1.1.CDS.1"/>
    <property type="gene ID" value="Kaladp0068s0164.v1.1"/>
</dbReference>
<proteinExistence type="predicted"/>
<evidence type="ECO:0000256" key="1">
    <source>
        <dbReference type="SAM" id="SignalP"/>
    </source>
</evidence>
<evidence type="ECO:0000313" key="2">
    <source>
        <dbReference type="EnsemblPlants" id="Kaladp0068s0164.1.v1.1.CDS.1"/>
    </source>
</evidence>
<keyword evidence="1" id="KW-0732">Signal</keyword>
<dbReference type="AlphaFoldDB" id="A0A7N0UHS8"/>
<feature type="signal peptide" evidence="1">
    <location>
        <begin position="1"/>
        <end position="18"/>
    </location>
</feature>
<dbReference type="PANTHER" id="PTHR38925">
    <property type="entry name" value="PROTEIN, PUTATIVE-RELATED"/>
    <property type="match status" value="1"/>
</dbReference>
<protein>
    <submittedName>
        <fullName evidence="2">Uncharacterized protein</fullName>
    </submittedName>
</protein>
<dbReference type="PANTHER" id="PTHR38925:SF1">
    <property type="entry name" value="PROTEIN, PUTATIVE-RELATED"/>
    <property type="match status" value="1"/>
</dbReference>
<evidence type="ECO:0000313" key="3">
    <source>
        <dbReference type="Proteomes" id="UP000594263"/>
    </source>
</evidence>